<evidence type="ECO:0000313" key="6">
    <source>
        <dbReference type="Proteomes" id="UP000198984"/>
    </source>
</evidence>
<dbReference type="RefSeq" id="WP_089920231.1">
    <property type="nucleotide sequence ID" value="NZ_FOBB01000011.1"/>
</dbReference>
<dbReference type="GO" id="GO:0003700">
    <property type="term" value="F:DNA-binding transcription factor activity"/>
    <property type="evidence" value="ECO:0007669"/>
    <property type="project" value="InterPro"/>
</dbReference>
<evidence type="ECO:0000256" key="2">
    <source>
        <dbReference type="ARBA" id="ARBA00023125"/>
    </source>
</evidence>
<dbReference type="PANTHER" id="PTHR43280:SF2">
    <property type="entry name" value="HTH-TYPE TRANSCRIPTIONAL REGULATOR EXSA"/>
    <property type="match status" value="1"/>
</dbReference>
<feature type="domain" description="HTH araC/xylS-type" evidence="4">
    <location>
        <begin position="187"/>
        <end position="285"/>
    </location>
</feature>
<dbReference type="Pfam" id="PF02311">
    <property type="entry name" value="AraC_binding"/>
    <property type="match status" value="1"/>
</dbReference>
<dbReference type="OrthoDB" id="1096411at2"/>
<name>A0A1H8HR05_9BACT</name>
<dbReference type="Proteomes" id="UP000198984">
    <property type="component" value="Unassembled WGS sequence"/>
</dbReference>
<dbReference type="Pfam" id="PF12833">
    <property type="entry name" value="HTH_18"/>
    <property type="match status" value="1"/>
</dbReference>
<keyword evidence="3" id="KW-0804">Transcription</keyword>
<dbReference type="InterPro" id="IPR003313">
    <property type="entry name" value="AraC-bd"/>
</dbReference>
<proteinExistence type="predicted"/>
<evidence type="ECO:0000259" key="4">
    <source>
        <dbReference type="PROSITE" id="PS01124"/>
    </source>
</evidence>
<dbReference type="AlphaFoldDB" id="A0A1H8HR05"/>
<dbReference type="InterPro" id="IPR037923">
    <property type="entry name" value="HTH-like"/>
</dbReference>
<organism evidence="5 6">
    <name type="scientific">Chitinophaga rupis</name>
    <dbReference type="NCBI Taxonomy" id="573321"/>
    <lineage>
        <taxon>Bacteria</taxon>
        <taxon>Pseudomonadati</taxon>
        <taxon>Bacteroidota</taxon>
        <taxon>Chitinophagia</taxon>
        <taxon>Chitinophagales</taxon>
        <taxon>Chitinophagaceae</taxon>
        <taxon>Chitinophaga</taxon>
    </lineage>
</organism>
<keyword evidence="1" id="KW-0805">Transcription regulation</keyword>
<dbReference type="GO" id="GO:0043565">
    <property type="term" value="F:sequence-specific DNA binding"/>
    <property type="evidence" value="ECO:0007669"/>
    <property type="project" value="InterPro"/>
</dbReference>
<dbReference type="EMBL" id="FOBB01000011">
    <property type="protein sequence ID" value="SEN58198.1"/>
    <property type="molecule type" value="Genomic_DNA"/>
</dbReference>
<dbReference type="PROSITE" id="PS01124">
    <property type="entry name" value="HTH_ARAC_FAMILY_2"/>
    <property type="match status" value="1"/>
</dbReference>
<evidence type="ECO:0000256" key="3">
    <source>
        <dbReference type="ARBA" id="ARBA00023163"/>
    </source>
</evidence>
<evidence type="ECO:0000313" key="5">
    <source>
        <dbReference type="EMBL" id="SEN58198.1"/>
    </source>
</evidence>
<sequence length="288" mass="32513">MPVRRKTEIPIHRLDKENPVGLKIHAIDSTKPYADARAYGAHRDDHYVFILFIKGTCCMRIDTQLHHAAAPALLSILPGQVHQYLTSSDDAGVWFMAADSLLVGEPFQSLLNEVAHIGPVPLTPGQFASMEGMCNVLSRQFEAADTVPYYKPVIHSLVTAFTGMVAGVFKEYMGSDKQVQRGAAITSTFRQLLAAHYKTMKSPADYAARLNLSLSYLNETVKIHTGFPVSYWIQQETMMEARRLLYYSQLSIKEVAYELGYDDPTYFSRLFKKVVDLTPGEYRKNHRE</sequence>
<keyword evidence="2 5" id="KW-0238">DNA-binding</keyword>
<reference evidence="5 6" key="1">
    <citation type="submission" date="2016-10" db="EMBL/GenBank/DDBJ databases">
        <authorList>
            <person name="de Groot N.N."/>
        </authorList>
    </citation>
    <scope>NUCLEOTIDE SEQUENCE [LARGE SCALE GENOMIC DNA]</scope>
    <source>
        <strain evidence="5 6">DSM 21039</strain>
    </source>
</reference>
<dbReference type="PRINTS" id="PR00032">
    <property type="entry name" value="HTHARAC"/>
</dbReference>
<dbReference type="SUPFAM" id="SSF46689">
    <property type="entry name" value="Homeodomain-like"/>
    <property type="match status" value="1"/>
</dbReference>
<gene>
    <name evidence="5" type="ORF">SAMN04488505_111129</name>
</gene>
<keyword evidence="6" id="KW-1185">Reference proteome</keyword>
<dbReference type="Gene3D" id="1.10.10.60">
    <property type="entry name" value="Homeodomain-like"/>
    <property type="match status" value="1"/>
</dbReference>
<protein>
    <submittedName>
        <fullName evidence="5">AraC-type DNA-binding protein</fullName>
    </submittedName>
</protein>
<dbReference type="InterPro" id="IPR018060">
    <property type="entry name" value="HTH_AraC"/>
</dbReference>
<dbReference type="InterPro" id="IPR020449">
    <property type="entry name" value="Tscrpt_reg_AraC-type_HTH"/>
</dbReference>
<dbReference type="PANTHER" id="PTHR43280">
    <property type="entry name" value="ARAC-FAMILY TRANSCRIPTIONAL REGULATOR"/>
    <property type="match status" value="1"/>
</dbReference>
<dbReference type="SUPFAM" id="SSF51215">
    <property type="entry name" value="Regulatory protein AraC"/>
    <property type="match status" value="1"/>
</dbReference>
<evidence type="ECO:0000256" key="1">
    <source>
        <dbReference type="ARBA" id="ARBA00023015"/>
    </source>
</evidence>
<dbReference type="InterPro" id="IPR009057">
    <property type="entry name" value="Homeodomain-like_sf"/>
</dbReference>
<dbReference type="STRING" id="573321.SAMN04488505_111129"/>
<dbReference type="SMART" id="SM00342">
    <property type="entry name" value="HTH_ARAC"/>
    <property type="match status" value="1"/>
</dbReference>
<accession>A0A1H8HR05</accession>